<dbReference type="InterPro" id="IPR020846">
    <property type="entry name" value="MFS_dom"/>
</dbReference>
<feature type="transmembrane region" description="Helical" evidence="7">
    <location>
        <begin position="12"/>
        <end position="31"/>
    </location>
</feature>
<dbReference type="RefSeq" id="WP_147705375.1">
    <property type="nucleotide sequence ID" value="NZ_VDUY01000006.1"/>
</dbReference>
<organism evidence="9 10">
    <name type="scientific">Zeimonas arvi</name>
    <dbReference type="NCBI Taxonomy" id="2498847"/>
    <lineage>
        <taxon>Bacteria</taxon>
        <taxon>Pseudomonadati</taxon>
        <taxon>Pseudomonadota</taxon>
        <taxon>Betaproteobacteria</taxon>
        <taxon>Burkholderiales</taxon>
        <taxon>Burkholderiaceae</taxon>
        <taxon>Zeimonas</taxon>
    </lineage>
</organism>
<evidence type="ECO:0000256" key="7">
    <source>
        <dbReference type="SAM" id="Phobius"/>
    </source>
</evidence>
<comment type="caution">
    <text evidence="9">The sequence shown here is derived from an EMBL/GenBank/DDBJ whole genome shotgun (WGS) entry which is preliminary data.</text>
</comment>
<dbReference type="SUPFAM" id="SSF103473">
    <property type="entry name" value="MFS general substrate transporter"/>
    <property type="match status" value="1"/>
</dbReference>
<evidence type="ECO:0000256" key="4">
    <source>
        <dbReference type="ARBA" id="ARBA00022692"/>
    </source>
</evidence>
<dbReference type="EMBL" id="VDUY01000006">
    <property type="protein sequence ID" value="TXL64316.1"/>
    <property type="molecule type" value="Genomic_DNA"/>
</dbReference>
<dbReference type="Gene3D" id="1.20.1250.20">
    <property type="entry name" value="MFS general substrate transporter like domains"/>
    <property type="match status" value="1"/>
</dbReference>
<dbReference type="GO" id="GO:0022857">
    <property type="term" value="F:transmembrane transporter activity"/>
    <property type="evidence" value="ECO:0007669"/>
    <property type="project" value="InterPro"/>
</dbReference>
<evidence type="ECO:0000313" key="9">
    <source>
        <dbReference type="EMBL" id="TXL64316.1"/>
    </source>
</evidence>
<dbReference type="InterPro" id="IPR011701">
    <property type="entry name" value="MFS"/>
</dbReference>
<feature type="transmembrane region" description="Helical" evidence="7">
    <location>
        <begin position="254"/>
        <end position="274"/>
    </location>
</feature>
<keyword evidence="3" id="KW-1003">Cell membrane</keyword>
<dbReference type="InterPro" id="IPR036259">
    <property type="entry name" value="MFS_trans_sf"/>
</dbReference>
<dbReference type="PANTHER" id="PTHR23517">
    <property type="entry name" value="RESISTANCE PROTEIN MDTM, PUTATIVE-RELATED-RELATED"/>
    <property type="match status" value="1"/>
</dbReference>
<keyword evidence="2" id="KW-0813">Transport</keyword>
<feature type="transmembrane region" description="Helical" evidence="7">
    <location>
        <begin position="222"/>
        <end position="242"/>
    </location>
</feature>
<evidence type="ECO:0000256" key="3">
    <source>
        <dbReference type="ARBA" id="ARBA00022475"/>
    </source>
</evidence>
<dbReference type="CDD" id="cd17472">
    <property type="entry name" value="MFS_YajR_like"/>
    <property type="match status" value="1"/>
</dbReference>
<feature type="transmembrane region" description="Helical" evidence="7">
    <location>
        <begin position="161"/>
        <end position="181"/>
    </location>
</feature>
<keyword evidence="6 7" id="KW-0472">Membrane</keyword>
<feature type="transmembrane region" description="Helical" evidence="7">
    <location>
        <begin position="281"/>
        <end position="299"/>
    </location>
</feature>
<dbReference type="AlphaFoldDB" id="A0A5C8NTL3"/>
<evidence type="ECO:0000256" key="6">
    <source>
        <dbReference type="ARBA" id="ARBA00023136"/>
    </source>
</evidence>
<evidence type="ECO:0000313" key="10">
    <source>
        <dbReference type="Proteomes" id="UP000321548"/>
    </source>
</evidence>
<keyword evidence="5 7" id="KW-1133">Transmembrane helix</keyword>
<keyword evidence="4 7" id="KW-0812">Transmembrane</keyword>
<feature type="transmembrane region" description="Helical" evidence="7">
    <location>
        <begin position="305"/>
        <end position="323"/>
    </location>
</feature>
<dbReference type="InterPro" id="IPR001958">
    <property type="entry name" value="Tet-R_TetA/multi-R_MdtG-like"/>
</dbReference>
<dbReference type="PANTHER" id="PTHR23517:SF2">
    <property type="entry name" value="MULTIDRUG RESISTANCE PROTEIN MDTH"/>
    <property type="match status" value="1"/>
</dbReference>
<comment type="subcellular location">
    <subcellularLocation>
        <location evidence="1">Cell membrane</location>
        <topology evidence="1">Multi-pass membrane protein</topology>
    </subcellularLocation>
</comment>
<dbReference type="GO" id="GO:0005886">
    <property type="term" value="C:plasma membrane"/>
    <property type="evidence" value="ECO:0007669"/>
    <property type="project" value="UniProtKB-SubCell"/>
</dbReference>
<dbReference type="OrthoDB" id="9764259at2"/>
<sequence length="402" mass="41543">MTRFELRASASLAAVFALRMLGLFLILPVFAVHARGLPGGDDALLVGLALGVYGLTQALLQLPFGMASDRFGRKPVIVAGLLVFAAGSFVAAAADTVWLAVAGRALQGAGAISAAVTALIADATRESQRTKAMAMVGGSIGVTFALSLVLAPLLYGAIGMGGIFAATGLLALGAIAVVRWVTPESPPILPGSHGDPQGVGDDAPRTRFAVVALEPDLLRLNLGIFVLHAVQMAMFVVVPAWLVERAGLALDAHWKLYLPVVLLSFALMVPPMIAAERRGRLRTVFVGAVALLLAVQLLFALSPTGLVALAGLLLAFFAAFNVLEASLPSLVSRLAPADAKGTALGIYNTTQSLGLFAGGLIGGVVQQQWGKPAVFVACAALVAVWLAAAVSHRRWPARQRSA</sequence>
<evidence type="ECO:0000256" key="1">
    <source>
        <dbReference type="ARBA" id="ARBA00004651"/>
    </source>
</evidence>
<evidence type="ECO:0000256" key="5">
    <source>
        <dbReference type="ARBA" id="ARBA00022989"/>
    </source>
</evidence>
<feature type="transmembrane region" description="Helical" evidence="7">
    <location>
        <begin position="344"/>
        <end position="366"/>
    </location>
</feature>
<accession>A0A5C8NTL3</accession>
<protein>
    <submittedName>
        <fullName evidence="9">MFS transporter</fullName>
    </submittedName>
</protein>
<evidence type="ECO:0000256" key="2">
    <source>
        <dbReference type="ARBA" id="ARBA00022448"/>
    </source>
</evidence>
<gene>
    <name evidence="9" type="ORF">FHP08_15415</name>
</gene>
<feature type="transmembrane region" description="Helical" evidence="7">
    <location>
        <begin position="372"/>
        <end position="390"/>
    </location>
</feature>
<keyword evidence="10" id="KW-1185">Reference proteome</keyword>
<feature type="transmembrane region" description="Helical" evidence="7">
    <location>
        <begin position="43"/>
        <end position="64"/>
    </location>
</feature>
<reference evidence="9 10" key="1">
    <citation type="submission" date="2019-06" db="EMBL/GenBank/DDBJ databases">
        <title>Quisquiliibacterium sp. nov., isolated from a maize field.</title>
        <authorList>
            <person name="Lin S.-Y."/>
            <person name="Tsai C.-F."/>
            <person name="Young C.-C."/>
        </authorList>
    </citation>
    <scope>NUCLEOTIDE SEQUENCE [LARGE SCALE GENOMIC DNA]</scope>
    <source>
        <strain evidence="9 10">CC-CFT501</strain>
    </source>
</reference>
<name>A0A5C8NTL3_9BURK</name>
<feature type="transmembrane region" description="Helical" evidence="7">
    <location>
        <begin position="133"/>
        <end position="155"/>
    </location>
</feature>
<feature type="transmembrane region" description="Helical" evidence="7">
    <location>
        <begin position="76"/>
        <end position="94"/>
    </location>
</feature>
<dbReference type="PRINTS" id="PR01035">
    <property type="entry name" value="TCRTETA"/>
</dbReference>
<proteinExistence type="predicted"/>
<dbReference type="PROSITE" id="PS50850">
    <property type="entry name" value="MFS"/>
    <property type="match status" value="1"/>
</dbReference>
<feature type="domain" description="Major facilitator superfamily (MFS) profile" evidence="8">
    <location>
        <begin position="1"/>
        <end position="394"/>
    </location>
</feature>
<dbReference type="Proteomes" id="UP000321548">
    <property type="component" value="Unassembled WGS sequence"/>
</dbReference>
<evidence type="ECO:0000259" key="8">
    <source>
        <dbReference type="PROSITE" id="PS50850"/>
    </source>
</evidence>
<dbReference type="InterPro" id="IPR050171">
    <property type="entry name" value="MFS_Transporters"/>
</dbReference>
<dbReference type="Pfam" id="PF07690">
    <property type="entry name" value="MFS_1"/>
    <property type="match status" value="1"/>
</dbReference>